<gene>
    <name evidence="11" type="primary">carA</name>
    <name evidence="13" type="ORF">B4098_2096</name>
</gene>
<dbReference type="InterPro" id="IPR006274">
    <property type="entry name" value="CarbamoylP_synth_ssu"/>
</dbReference>
<evidence type="ECO:0000313" key="13">
    <source>
        <dbReference type="EMBL" id="KYC61541.1"/>
    </source>
</evidence>
<dbReference type="InterPro" id="IPR002474">
    <property type="entry name" value="CarbamoylP_synth_ssu_N"/>
</dbReference>
<dbReference type="CDD" id="cd01744">
    <property type="entry name" value="GATase1_CPSase"/>
    <property type="match status" value="1"/>
</dbReference>
<comment type="caution">
    <text evidence="13">The sequence shown here is derived from an EMBL/GenBank/DDBJ whole genome shotgun (WGS) entry which is preliminary data.</text>
</comment>
<evidence type="ECO:0000256" key="6">
    <source>
        <dbReference type="ARBA" id="ARBA00022840"/>
    </source>
</evidence>
<evidence type="ECO:0000256" key="11">
    <source>
        <dbReference type="HAMAP-Rule" id="MF_01209"/>
    </source>
</evidence>
<dbReference type="EMBL" id="LQYG01000069">
    <property type="protein sequence ID" value="KYC61541.1"/>
    <property type="molecule type" value="Genomic_DNA"/>
</dbReference>
<evidence type="ECO:0000256" key="10">
    <source>
        <dbReference type="ARBA" id="ARBA00049285"/>
    </source>
</evidence>
<comment type="catalytic activity">
    <reaction evidence="9 11">
        <text>hydrogencarbonate + L-glutamine + 2 ATP + H2O = carbamoyl phosphate + L-glutamate + 2 ADP + phosphate + 2 H(+)</text>
        <dbReference type="Rhea" id="RHEA:18633"/>
        <dbReference type="ChEBI" id="CHEBI:15377"/>
        <dbReference type="ChEBI" id="CHEBI:15378"/>
        <dbReference type="ChEBI" id="CHEBI:17544"/>
        <dbReference type="ChEBI" id="CHEBI:29985"/>
        <dbReference type="ChEBI" id="CHEBI:30616"/>
        <dbReference type="ChEBI" id="CHEBI:43474"/>
        <dbReference type="ChEBI" id="CHEBI:58228"/>
        <dbReference type="ChEBI" id="CHEBI:58359"/>
        <dbReference type="ChEBI" id="CHEBI:456216"/>
        <dbReference type="EC" id="6.3.5.5"/>
    </reaction>
</comment>
<feature type="region of interest" description="CPSase" evidence="11">
    <location>
        <begin position="1"/>
        <end position="170"/>
    </location>
</feature>
<comment type="catalytic activity">
    <reaction evidence="10 11">
        <text>L-glutamine + H2O = L-glutamate + NH4(+)</text>
        <dbReference type="Rhea" id="RHEA:15889"/>
        <dbReference type="ChEBI" id="CHEBI:15377"/>
        <dbReference type="ChEBI" id="CHEBI:28938"/>
        <dbReference type="ChEBI" id="CHEBI:29985"/>
        <dbReference type="ChEBI" id="CHEBI:58359"/>
    </reaction>
</comment>
<dbReference type="GO" id="GO:0044205">
    <property type="term" value="P:'de novo' UMP biosynthetic process"/>
    <property type="evidence" value="ECO:0007669"/>
    <property type="project" value="UniProtKB-UniRule"/>
</dbReference>
<sequence length="365" mass="39952">MKRQLILEDGTVFRGEGFGSAKEAYGEIVFTTGMTGYQETLTDPSFYGQIVTFTYPLIGNYGINWNDFEAAKPYVKGVVVKEAASYPSNWRSTLTLDTFLKEKDIPGISGIDTRKLTRQIRAFGTLRAALCAENEDPAAVVKHLQAKRAVHDAVARVSTKKRYEMEGPGKHIALVDFGAKKSILTELSKRNCRVTVLPYDTTAADILQLRPDGVMLSNGPGNPKDAACAVDMVKGLLGKVPLFGICLGHQLFALACGADTFKLKFGHRGANHPVQDIQTGKTVITSQNHGYAVDEKSLAGTGLIVTERALNDGTIEGLAHRKYPAFTVQYHPEASPGPHDSNPLFDKFLTMVEKQKEEQTYAKTH</sequence>
<organism evidence="13 14">
    <name type="scientific">Heyndrickxia coagulans</name>
    <name type="common">Weizmannia coagulans</name>
    <dbReference type="NCBI Taxonomy" id="1398"/>
    <lineage>
        <taxon>Bacteria</taxon>
        <taxon>Bacillati</taxon>
        <taxon>Bacillota</taxon>
        <taxon>Bacilli</taxon>
        <taxon>Bacillales</taxon>
        <taxon>Bacillaceae</taxon>
        <taxon>Heyndrickxia</taxon>
    </lineage>
</organism>
<comment type="pathway">
    <text evidence="2 11">Amino-acid biosynthesis; L-arginine biosynthesis; carbamoyl phosphate from bicarbonate: step 1/1.</text>
</comment>
<name>A0A150JWS1_HEYCO</name>
<keyword evidence="7 11" id="KW-0315">Glutamine amidotransferase</keyword>
<evidence type="ECO:0000256" key="5">
    <source>
        <dbReference type="ARBA" id="ARBA00022741"/>
    </source>
</evidence>
<feature type="binding site" evidence="11">
    <location>
        <position position="290"/>
    </location>
    <ligand>
        <name>L-glutamine</name>
        <dbReference type="ChEBI" id="CHEBI:58359"/>
    </ligand>
</feature>
<feature type="binding site" evidence="11">
    <location>
        <position position="219"/>
    </location>
    <ligand>
        <name>L-glutamine</name>
        <dbReference type="ChEBI" id="CHEBI:58359"/>
    </ligand>
</feature>
<dbReference type="InterPro" id="IPR050472">
    <property type="entry name" value="Anth_synth/Amidotransfase"/>
</dbReference>
<dbReference type="UniPathway" id="UPA00068">
    <property type="reaction ID" value="UER00171"/>
</dbReference>
<dbReference type="SUPFAM" id="SSF52021">
    <property type="entry name" value="Carbamoyl phosphate synthetase, small subunit N-terminal domain"/>
    <property type="match status" value="1"/>
</dbReference>
<dbReference type="PANTHER" id="PTHR43418:SF7">
    <property type="entry name" value="CARBAMOYL-PHOSPHATE SYNTHASE SMALL CHAIN"/>
    <property type="match status" value="1"/>
</dbReference>
<evidence type="ECO:0000259" key="12">
    <source>
        <dbReference type="SMART" id="SM01097"/>
    </source>
</evidence>
<feature type="domain" description="Carbamoyl-phosphate synthase small subunit N-terminal" evidence="12">
    <location>
        <begin position="1"/>
        <end position="131"/>
    </location>
</feature>
<dbReference type="PRINTS" id="PR00096">
    <property type="entry name" value="GATASE"/>
</dbReference>
<dbReference type="PRINTS" id="PR00099">
    <property type="entry name" value="CPSGATASE"/>
</dbReference>
<dbReference type="Gene3D" id="3.40.50.880">
    <property type="match status" value="1"/>
</dbReference>
<feature type="binding site" evidence="11">
    <location>
        <position position="288"/>
    </location>
    <ligand>
        <name>L-glutamine</name>
        <dbReference type="ChEBI" id="CHEBI:58359"/>
    </ligand>
</feature>
<dbReference type="EC" id="6.3.5.5" evidence="11"/>
<reference evidence="13 14" key="1">
    <citation type="submission" date="2016-01" db="EMBL/GenBank/DDBJ databases">
        <title>Genome Sequences of Twelve Sporeforming Bacillus Species Isolated from Foods.</title>
        <authorList>
            <person name="Berendsen E.M."/>
            <person name="Wells-Bennik M.H."/>
            <person name="Krawcyk A.O."/>
            <person name="De Jong A."/>
            <person name="Holsappel S."/>
            <person name="Eijlander R.T."/>
            <person name="Kuipers O.P."/>
        </authorList>
    </citation>
    <scope>NUCLEOTIDE SEQUENCE [LARGE SCALE GENOMIC DNA]</scope>
    <source>
        <strain evidence="13 14">B4098</strain>
    </source>
</reference>
<evidence type="ECO:0000256" key="4">
    <source>
        <dbReference type="ARBA" id="ARBA00022598"/>
    </source>
</evidence>
<dbReference type="InterPro" id="IPR036480">
    <property type="entry name" value="CarbP_synth_ssu_N_sf"/>
</dbReference>
<dbReference type="Proteomes" id="UP000075288">
    <property type="component" value="Unassembled WGS sequence"/>
</dbReference>
<protein>
    <recommendedName>
        <fullName evidence="11">Carbamoyl phosphate synthase small chain</fullName>
        <ecNumber evidence="11">6.3.5.5</ecNumber>
    </recommendedName>
    <alternativeName>
        <fullName evidence="11">Carbamoyl phosphate synthetase glutamine chain</fullName>
    </alternativeName>
</protein>
<feature type="binding site" evidence="11">
    <location>
        <position position="221"/>
    </location>
    <ligand>
        <name>L-glutamine</name>
        <dbReference type="ChEBI" id="CHEBI:58359"/>
    </ligand>
</feature>
<dbReference type="FunFam" id="3.40.50.880:FF:000029">
    <property type="entry name" value="Carbamoyl-phosphate synthase small chain"/>
    <property type="match status" value="1"/>
</dbReference>
<dbReference type="GO" id="GO:0004359">
    <property type="term" value="F:glutaminase activity"/>
    <property type="evidence" value="ECO:0007669"/>
    <property type="project" value="RHEA"/>
</dbReference>
<dbReference type="PROSITE" id="PS51273">
    <property type="entry name" value="GATASE_TYPE_1"/>
    <property type="match status" value="1"/>
</dbReference>
<comment type="pathway">
    <text evidence="1 11">Pyrimidine metabolism; UMP biosynthesis via de novo pathway; (S)-dihydroorotate from bicarbonate: step 1/3.</text>
</comment>
<dbReference type="SMART" id="SM01097">
    <property type="entry name" value="CPSase_sm_chain"/>
    <property type="match status" value="1"/>
</dbReference>
<evidence type="ECO:0000256" key="8">
    <source>
        <dbReference type="ARBA" id="ARBA00022975"/>
    </source>
</evidence>
<evidence type="ECO:0000256" key="2">
    <source>
        <dbReference type="ARBA" id="ARBA00005077"/>
    </source>
</evidence>
<keyword evidence="5 11" id="KW-0547">Nucleotide-binding</keyword>
<evidence type="ECO:0000256" key="3">
    <source>
        <dbReference type="ARBA" id="ARBA00007800"/>
    </source>
</evidence>
<dbReference type="NCBIfam" id="NF009475">
    <property type="entry name" value="PRK12838.1"/>
    <property type="match status" value="1"/>
</dbReference>
<proteinExistence type="inferred from homology"/>
<dbReference type="GO" id="GO:0006526">
    <property type="term" value="P:L-arginine biosynthetic process"/>
    <property type="evidence" value="ECO:0007669"/>
    <property type="project" value="UniProtKB-UniRule"/>
</dbReference>
<keyword evidence="4 11" id="KW-0436">Ligase</keyword>
<dbReference type="UniPathway" id="UPA00070">
    <property type="reaction ID" value="UER00115"/>
</dbReference>
<dbReference type="PANTHER" id="PTHR43418">
    <property type="entry name" value="MULTIFUNCTIONAL TRYPTOPHAN BIOSYNTHESIS PROTEIN-RELATED"/>
    <property type="match status" value="1"/>
</dbReference>
<evidence type="ECO:0000256" key="7">
    <source>
        <dbReference type="ARBA" id="ARBA00022962"/>
    </source>
</evidence>
<accession>A0A150JWS1</accession>
<dbReference type="GO" id="GO:0005524">
    <property type="term" value="F:ATP binding"/>
    <property type="evidence" value="ECO:0007669"/>
    <property type="project" value="UniProtKB-UniRule"/>
</dbReference>
<comment type="subunit">
    <text evidence="11">Composed of two chains; the small (or glutamine) chain promotes the hydrolysis of glutamine to ammonia, which is used by the large (or ammonia) chain to synthesize carbamoyl phosphate. Tetramer of heterodimers (alpha,beta)4.</text>
</comment>
<dbReference type="PATRIC" id="fig|1398.26.peg.273"/>
<dbReference type="SUPFAM" id="SSF52317">
    <property type="entry name" value="Class I glutamine amidotransferase-like"/>
    <property type="match status" value="1"/>
</dbReference>
<evidence type="ECO:0000313" key="14">
    <source>
        <dbReference type="Proteomes" id="UP000075288"/>
    </source>
</evidence>
<evidence type="ECO:0000256" key="1">
    <source>
        <dbReference type="ARBA" id="ARBA00004812"/>
    </source>
</evidence>
<feature type="binding site" evidence="11">
    <location>
        <position position="45"/>
    </location>
    <ligand>
        <name>L-glutamine</name>
        <dbReference type="ChEBI" id="CHEBI:58359"/>
    </ligand>
</feature>
<feature type="active site" evidence="11">
    <location>
        <position position="333"/>
    </location>
</feature>
<feature type="active site" description="Nucleophile" evidence="11">
    <location>
        <position position="246"/>
    </location>
</feature>
<feature type="binding site" evidence="11">
    <location>
        <position position="247"/>
    </location>
    <ligand>
        <name>L-glutamine</name>
        <dbReference type="ChEBI" id="CHEBI:58359"/>
    </ligand>
</feature>
<dbReference type="InterPro" id="IPR017926">
    <property type="entry name" value="GATASE"/>
</dbReference>
<dbReference type="FunFam" id="3.50.30.20:FF:000001">
    <property type="entry name" value="Carbamoyl-phosphate synthase small chain"/>
    <property type="match status" value="1"/>
</dbReference>
<dbReference type="InterPro" id="IPR029062">
    <property type="entry name" value="Class_I_gatase-like"/>
</dbReference>
<evidence type="ECO:0000256" key="9">
    <source>
        <dbReference type="ARBA" id="ARBA00048816"/>
    </source>
</evidence>
<keyword evidence="11" id="KW-0055">Arginine biosynthesis</keyword>
<dbReference type="InterPro" id="IPR035686">
    <property type="entry name" value="CPSase_GATase1"/>
</dbReference>
<dbReference type="GO" id="GO:0004088">
    <property type="term" value="F:carbamoyl-phosphate synthase (glutamine-hydrolyzing) activity"/>
    <property type="evidence" value="ECO:0007669"/>
    <property type="project" value="UniProtKB-UniRule"/>
</dbReference>
<comment type="function">
    <text evidence="11">Small subunit of the glutamine-dependent carbamoyl phosphate synthetase (CPSase). CPSase catalyzes the formation of carbamoyl phosphate from the ammonia moiety of glutamine, carbonate, and phosphate donated by ATP, constituting the first step of 2 biosynthetic pathways, one leading to arginine and/or urea and the other to pyrimidine nucleotides. The small subunit (glutamine amidotransferase) binds and cleaves glutamine to supply the large subunit with the substrate ammonia.</text>
</comment>
<dbReference type="Pfam" id="PF00988">
    <property type="entry name" value="CPSase_sm_chain"/>
    <property type="match status" value="1"/>
</dbReference>
<dbReference type="AlphaFoldDB" id="A0A150JWS1"/>
<dbReference type="NCBIfam" id="TIGR01368">
    <property type="entry name" value="CPSaseIIsmall"/>
    <property type="match status" value="1"/>
</dbReference>
<dbReference type="Pfam" id="PF00117">
    <property type="entry name" value="GATase"/>
    <property type="match status" value="1"/>
</dbReference>
<dbReference type="HAMAP" id="MF_01209">
    <property type="entry name" value="CPSase_S_chain"/>
    <property type="match status" value="1"/>
</dbReference>
<comment type="similarity">
    <text evidence="3 11">Belongs to the CarA family.</text>
</comment>
<keyword evidence="6 11" id="KW-0067">ATP-binding</keyword>
<keyword evidence="8 11" id="KW-0665">Pyrimidine biosynthesis</keyword>
<dbReference type="PRINTS" id="PR00097">
    <property type="entry name" value="ANTSNTHASEII"/>
</dbReference>
<dbReference type="GO" id="GO:0006207">
    <property type="term" value="P:'de novo' pyrimidine nucleobase biosynthetic process"/>
    <property type="evidence" value="ECO:0007669"/>
    <property type="project" value="InterPro"/>
</dbReference>
<keyword evidence="11" id="KW-0028">Amino-acid biosynthesis</keyword>
<dbReference type="RefSeq" id="WP_013859001.1">
    <property type="nucleotide sequence ID" value="NZ_CP091131.1"/>
</dbReference>
<feature type="active site" evidence="11">
    <location>
        <position position="331"/>
    </location>
</feature>
<dbReference type="OMA" id="CFSVQYH"/>
<dbReference type="Gene3D" id="3.50.30.20">
    <property type="entry name" value="Carbamoyl-phosphate synthase small subunit, N-terminal domain"/>
    <property type="match status" value="1"/>
</dbReference>
<feature type="binding site" evidence="11">
    <location>
        <position position="291"/>
    </location>
    <ligand>
        <name>L-glutamine</name>
        <dbReference type="ChEBI" id="CHEBI:58359"/>
    </ligand>
</feature>
<feature type="binding site" evidence="11">
    <location>
        <position position="250"/>
    </location>
    <ligand>
        <name>L-glutamine</name>
        <dbReference type="ChEBI" id="CHEBI:58359"/>
    </ligand>
</feature>
<dbReference type="GO" id="GO:0006541">
    <property type="term" value="P:glutamine metabolic process"/>
    <property type="evidence" value="ECO:0007669"/>
    <property type="project" value="InterPro"/>
</dbReference>